<dbReference type="PANTHER" id="PTHR36840:SF1">
    <property type="entry name" value="BLL5714 PROTEIN"/>
    <property type="match status" value="1"/>
</dbReference>
<feature type="transmembrane region" description="Helical" evidence="1">
    <location>
        <begin position="192"/>
        <end position="211"/>
    </location>
</feature>
<dbReference type="Proteomes" id="UP000050969">
    <property type="component" value="Unassembled WGS sequence"/>
</dbReference>
<dbReference type="PANTHER" id="PTHR36840">
    <property type="entry name" value="BLL5714 PROTEIN"/>
    <property type="match status" value="1"/>
</dbReference>
<feature type="transmembrane region" description="Helical" evidence="1">
    <location>
        <begin position="248"/>
        <end position="270"/>
    </location>
</feature>
<gene>
    <name evidence="2" type="ORF">IV56_GL001870</name>
</gene>
<sequence>MQQTEKPVSMPELFYDLIFAYAIGRMTQTLAMPTHGVISWLNLGEFLMMFLVFWTVWTYQTVFANRFFTGQFWSQLFMAADMFLVTYLSTALNVDFAATKVAFQLSTALLLLSVAIQYAIAAKATPNPLSRPLITILSLSGGFALISLLPSNYAVSFGIFFTGIIIAAFSPLLFANRFAALPTDFPHLTERYSLLTLLIFGEAVIAIAETLHHEFGIAQFFFFAIIVLLFVMYILVYERGIDRHRQTAGLVTIHIHYPLLISILALATFIRLYLSHELNPQWYWLGSVLALAGFLFSLAIYLHAYRRPQVDIGFKRFFYFGFTILLFAVYSFVTMGIPLLNLLGLTAYLIANNLYYWQFILSERN</sequence>
<keyword evidence="1" id="KW-0472">Membrane</keyword>
<feature type="transmembrane region" description="Helical" evidence="1">
    <location>
        <begin position="217"/>
        <end position="236"/>
    </location>
</feature>
<organism evidence="2 3">
    <name type="scientific">Lacticaseibacillus saniviri JCM 17471 = DSM 24301</name>
    <dbReference type="NCBI Taxonomy" id="1293598"/>
    <lineage>
        <taxon>Bacteria</taxon>
        <taxon>Bacillati</taxon>
        <taxon>Bacillota</taxon>
        <taxon>Bacilli</taxon>
        <taxon>Lactobacillales</taxon>
        <taxon>Lactobacillaceae</taxon>
        <taxon>Lacticaseibacillus</taxon>
    </lineage>
</organism>
<feature type="transmembrane region" description="Helical" evidence="1">
    <location>
        <begin position="101"/>
        <end position="121"/>
    </location>
</feature>
<proteinExistence type="predicted"/>
<dbReference type="PATRIC" id="fig|1293598.4.peg.1946"/>
<dbReference type="AlphaFoldDB" id="A0A0R2MXD7"/>
<keyword evidence="3" id="KW-1185">Reference proteome</keyword>
<dbReference type="STRING" id="1293598.IV56_GL001870"/>
<feature type="transmembrane region" description="Helical" evidence="1">
    <location>
        <begin position="71"/>
        <end position="89"/>
    </location>
</feature>
<feature type="transmembrane region" description="Helical" evidence="1">
    <location>
        <begin position="157"/>
        <end position="180"/>
    </location>
</feature>
<dbReference type="Pfam" id="PF06772">
    <property type="entry name" value="LtrA"/>
    <property type="match status" value="1"/>
</dbReference>
<evidence type="ECO:0008006" key="4">
    <source>
        <dbReference type="Google" id="ProtNLM"/>
    </source>
</evidence>
<evidence type="ECO:0000313" key="3">
    <source>
        <dbReference type="Proteomes" id="UP000050969"/>
    </source>
</evidence>
<feature type="transmembrane region" description="Helical" evidence="1">
    <location>
        <begin position="317"/>
        <end position="333"/>
    </location>
</feature>
<dbReference type="InterPro" id="IPR010640">
    <property type="entry name" value="Low_temperature_requirement_A"/>
</dbReference>
<dbReference type="RefSeq" id="WP_054777486.1">
    <property type="nucleotide sequence ID" value="NZ_BBBX01000014.1"/>
</dbReference>
<protein>
    <recommendedName>
        <fullName evidence="4">Low temperature requirement protein A</fullName>
    </recommendedName>
</protein>
<reference evidence="2 3" key="1">
    <citation type="journal article" date="2015" name="Genome Announc.">
        <title>Expanding the biotechnology potential of lactobacilli through comparative genomics of 213 strains and associated genera.</title>
        <authorList>
            <person name="Sun Z."/>
            <person name="Harris H.M."/>
            <person name="McCann A."/>
            <person name="Guo C."/>
            <person name="Argimon S."/>
            <person name="Zhang W."/>
            <person name="Yang X."/>
            <person name="Jeffery I.B."/>
            <person name="Cooney J.C."/>
            <person name="Kagawa T.F."/>
            <person name="Liu W."/>
            <person name="Song Y."/>
            <person name="Salvetti E."/>
            <person name="Wrobel A."/>
            <person name="Rasinkangas P."/>
            <person name="Parkhill J."/>
            <person name="Rea M.C."/>
            <person name="O'Sullivan O."/>
            <person name="Ritari J."/>
            <person name="Douillard F.P."/>
            <person name="Paul Ross R."/>
            <person name="Yang R."/>
            <person name="Briner A.E."/>
            <person name="Felis G.E."/>
            <person name="de Vos W.M."/>
            <person name="Barrangou R."/>
            <person name="Klaenhammer T.R."/>
            <person name="Caufield P.W."/>
            <person name="Cui Y."/>
            <person name="Zhang H."/>
            <person name="O'Toole P.W."/>
        </authorList>
    </citation>
    <scope>NUCLEOTIDE SEQUENCE [LARGE SCALE GENOMIC DNA]</scope>
    <source>
        <strain evidence="2 3">DSM 24301</strain>
    </source>
</reference>
<keyword evidence="1" id="KW-0812">Transmembrane</keyword>
<keyword evidence="1" id="KW-1133">Transmembrane helix</keyword>
<accession>A0A0R2MXD7</accession>
<feature type="transmembrane region" description="Helical" evidence="1">
    <location>
        <begin position="282"/>
        <end position="305"/>
    </location>
</feature>
<dbReference type="OrthoDB" id="9798526at2"/>
<name>A0A0R2MXD7_9LACO</name>
<evidence type="ECO:0000313" key="2">
    <source>
        <dbReference type="EMBL" id="KRO18073.1"/>
    </source>
</evidence>
<dbReference type="EMBL" id="JQCE01000006">
    <property type="protein sequence ID" value="KRO18073.1"/>
    <property type="molecule type" value="Genomic_DNA"/>
</dbReference>
<feature type="transmembrane region" description="Helical" evidence="1">
    <location>
        <begin position="37"/>
        <end position="59"/>
    </location>
</feature>
<comment type="caution">
    <text evidence="2">The sequence shown here is derived from an EMBL/GenBank/DDBJ whole genome shotgun (WGS) entry which is preliminary data.</text>
</comment>
<evidence type="ECO:0000256" key="1">
    <source>
        <dbReference type="SAM" id="Phobius"/>
    </source>
</evidence>